<protein>
    <recommendedName>
        <fullName evidence="4">Vitamin K epoxide reductase domain-containing protein</fullName>
    </recommendedName>
</protein>
<dbReference type="EMBL" id="JASXSZ010000001">
    <property type="protein sequence ID" value="MDL9978023.1"/>
    <property type="molecule type" value="Genomic_DNA"/>
</dbReference>
<organism evidence="2 3">
    <name type="scientific">Microbacterium candidum</name>
    <dbReference type="NCBI Taxonomy" id="3041922"/>
    <lineage>
        <taxon>Bacteria</taxon>
        <taxon>Bacillati</taxon>
        <taxon>Actinomycetota</taxon>
        <taxon>Actinomycetes</taxon>
        <taxon>Micrococcales</taxon>
        <taxon>Microbacteriaceae</taxon>
        <taxon>Microbacterium</taxon>
    </lineage>
</organism>
<evidence type="ECO:0008006" key="4">
    <source>
        <dbReference type="Google" id="ProtNLM"/>
    </source>
</evidence>
<evidence type="ECO:0000313" key="3">
    <source>
        <dbReference type="Proteomes" id="UP001235064"/>
    </source>
</evidence>
<keyword evidence="1" id="KW-1133">Transmembrane helix</keyword>
<accession>A0ABT7MU97</accession>
<evidence type="ECO:0000313" key="2">
    <source>
        <dbReference type="EMBL" id="MDL9978023.1"/>
    </source>
</evidence>
<reference evidence="2 3" key="1">
    <citation type="submission" date="2023-06" db="EMBL/GenBank/DDBJ databases">
        <title>Microbacterium sp. nov., isolated from a waste landfill.</title>
        <authorList>
            <person name="Wen W."/>
        </authorList>
    </citation>
    <scope>NUCLEOTIDE SEQUENCE [LARGE SCALE GENOMIC DNA]</scope>
    <source>
        <strain evidence="2 3">ASV49</strain>
    </source>
</reference>
<dbReference type="Proteomes" id="UP001235064">
    <property type="component" value="Unassembled WGS sequence"/>
</dbReference>
<sequence>MVLVALAGLALIWLVMVPVGPEACVLSLPGPRNCTITSRVEAAVIPTSGIFAIGLLSALWAILSPRSAPAARITGIVLLSLAIGVSYLLVAWIPALAGVRQGFQIGT</sequence>
<comment type="caution">
    <text evidence="2">The sequence shown here is derived from an EMBL/GenBank/DDBJ whole genome shotgun (WGS) entry which is preliminary data.</text>
</comment>
<dbReference type="RefSeq" id="WP_286286042.1">
    <property type="nucleotide sequence ID" value="NZ_JASXSZ010000001.1"/>
</dbReference>
<feature type="transmembrane region" description="Helical" evidence="1">
    <location>
        <begin position="75"/>
        <end position="97"/>
    </location>
</feature>
<feature type="transmembrane region" description="Helical" evidence="1">
    <location>
        <begin position="43"/>
        <end position="63"/>
    </location>
</feature>
<keyword evidence="1" id="KW-0472">Membrane</keyword>
<keyword evidence="3" id="KW-1185">Reference proteome</keyword>
<name>A0ABT7MU97_9MICO</name>
<keyword evidence="1" id="KW-0812">Transmembrane</keyword>
<evidence type="ECO:0000256" key="1">
    <source>
        <dbReference type="SAM" id="Phobius"/>
    </source>
</evidence>
<gene>
    <name evidence="2" type="ORF">QSV35_01635</name>
</gene>
<proteinExistence type="predicted"/>